<comment type="function">
    <text evidence="4">Constitutes one of the two catalytic subunit of the tRNA-splicing endonuclease complex, a complex responsible for identification and cleavage of the splice sites in pre-tRNA. It cleaves pre-tRNA at the 5'- and 3'-splice sites to release the intron. The products are an intron and two tRNA half-molecules bearing 2',3'-cyclic phosphate and 5'-OH termini. There are no conserved sequences at the splice sites, but the intron is invariably located at the same site in the gene, placing the splice sites an invariant distance from the constant structural features of the tRNA body.</text>
</comment>
<gene>
    <name evidence="9" type="primary">LOC113466917</name>
</gene>
<dbReference type="CDD" id="cd22363">
    <property type="entry name" value="tRNA-intron_lyase_C"/>
    <property type="match status" value="1"/>
</dbReference>
<dbReference type="InterPro" id="IPR006676">
    <property type="entry name" value="tRNA_splic"/>
</dbReference>
<evidence type="ECO:0000256" key="1">
    <source>
        <dbReference type="ARBA" id="ARBA00008078"/>
    </source>
</evidence>
<dbReference type="EC" id="4.6.1.16" evidence="4"/>
<evidence type="ECO:0000256" key="6">
    <source>
        <dbReference type="SAM" id="MobiDB-lite"/>
    </source>
</evidence>
<dbReference type="RefSeq" id="XP_026678509.1">
    <property type="nucleotide sequence ID" value="XM_026822708.1"/>
</dbReference>
<keyword evidence="3 4" id="KW-0456">Lyase</keyword>
<dbReference type="PIRSF" id="PIRSF011789">
    <property type="entry name" value="tRNA_splic_SEN2"/>
    <property type="match status" value="1"/>
</dbReference>
<dbReference type="Proteomes" id="UP000079169">
    <property type="component" value="Unplaced"/>
</dbReference>
<dbReference type="InterPro" id="IPR006677">
    <property type="entry name" value="tRNA_intron_Endonuc_cat-like"/>
</dbReference>
<evidence type="ECO:0000259" key="7">
    <source>
        <dbReference type="Pfam" id="PF01974"/>
    </source>
</evidence>
<dbReference type="PANTHER" id="PTHR21227:SF0">
    <property type="entry name" value="TRNA-SPLICING ENDONUCLEASE SUBUNIT SEN2"/>
    <property type="match status" value="1"/>
</dbReference>
<dbReference type="Gene3D" id="3.40.1350.10">
    <property type="match status" value="1"/>
</dbReference>
<dbReference type="InterPro" id="IPR011856">
    <property type="entry name" value="tRNA_endonuc-like_dom_sf"/>
</dbReference>
<feature type="active site" evidence="5">
    <location>
        <position position="303"/>
    </location>
</feature>
<protein>
    <recommendedName>
        <fullName evidence="4">tRNA-splicing endonuclease subunit Sen2</fullName>
        <ecNumber evidence="4">4.6.1.16</ecNumber>
    </recommendedName>
</protein>
<organism evidence="8 9">
    <name type="scientific">Diaphorina citri</name>
    <name type="common">Asian citrus psyllid</name>
    <dbReference type="NCBI Taxonomy" id="121845"/>
    <lineage>
        <taxon>Eukaryota</taxon>
        <taxon>Metazoa</taxon>
        <taxon>Ecdysozoa</taxon>
        <taxon>Arthropoda</taxon>
        <taxon>Hexapoda</taxon>
        <taxon>Insecta</taxon>
        <taxon>Pterygota</taxon>
        <taxon>Neoptera</taxon>
        <taxon>Paraneoptera</taxon>
        <taxon>Hemiptera</taxon>
        <taxon>Sternorrhyncha</taxon>
        <taxon>Psylloidea</taxon>
        <taxon>Psyllidae</taxon>
        <taxon>Diaphorininae</taxon>
        <taxon>Diaphorina</taxon>
    </lineage>
</organism>
<evidence type="ECO:0000256" key="2">
    <source>
        <dbReference type="ARBA" id="ARBA00022694"/>
    </source>
</evidence>
<feature type="active site" evidence="5">
    <location>
        <position position="311"/>
    </location>
</feature>
<dbReference type="STRING" id="121845.A0A3Q0IQD0"/>
<name>A0A3Q0IQD0_DIACI</name>
<dbReference type="GO" id="GO:0000214">
    <property type="term" value="C:tRNA-intron endonuclease complex"/>
    <property type="evidence" value="ECO:0007669"/>
    <property type="project" value="UniProtKB-UniRule"/>
</dbReference>
<keyword evidence="8" id="KW-1185">Reference proteome</keyword>
<dbReference type="InterPro" id="IPR036167">
    <property type="entry name" value="tRNA_intron_Endo_cat-like_sf"/>
</dbReference>
<sequence length="390" mass="45430">MFLNFSSPFQTMYLQNPQSKIKEHISSRITEVNVPIPIGNSVAPWPKFSGIFVGTSVIVENTQDAALLLNHGCFGKSSFTRGRSGFEKYSILRKRQWKRRKQWQSEWMYSKKNNVLCENNIPCLDCNTEDHQQTYKEEETEENTPGSSNHLQRDRSTSLDCCDKIFPKSKQESNLTYEQTMPKYTANETQSEVIVVNDSDDECMDARTFVNKLNPTWHAEPILTVQETLCLTFEEAFFLSFALHCITIKHMSTKQVLYLNDLWKIFINNDPNFVEKYVTYHYFRSKGWIVKSGLNFGCDFALYKRGPAYYHASCLVKIRNLNHQDKPKLSWEHMMGYCRVSEAAKKDFVVCEVTWPMDTTRNSCNVNDISKFSVAHKILQRWTASEHRET</sequence>
<dbReference type="SUPFAM" id="SSF53032">
    <property type="entry name" value="tRNA-intron endonuclease catalytic domain-like"/>
    <property type="match status" value="1"/>
</dbReference>
<feature type="active site" evidence="5">
    <location>
        <position position="346"/>
    </location>
</feature>
<dbReference type="GO" id="GO:0003676">
    <property type="term" value="F:nucleic acid binding"/>
    <property type="evidence" value="ECO:0007669"/>
    <property type="project" value="InterPro"/>
</dbReference>
<dbReference type="NCBIfam" id="TIGR00324">
    <property type="entry name" value="endA"/>
    <property type="match status" value="1"/>
</dbReference>
<dbReference type="InterPro" id="IPR016589">
    <property type="entry name" value="tRNA_splic_SEN2"/>
</dbReference>
<accession>A0A3Q0IQD0</accession>
<comment type="similarity">
    <text evidence="1 4">Belongs to the tRNA-intron endonuclease family.</text>
</comment>
<dbReference type="GO" id="GO:0005737">
    <property type="term" value="C:cytoplasm"/>
    <property type="evidence" value="ECO:0007669"/>
    <property type="project" value="TreeGrafter"/>
</dbReference>
<proteinExistence type="inferred from homology"/>
<dbReference type="GO" id="GO:0000379">
    <property type="term" value="P:tRNA-type intron splice site recognition and cleavage"/>
    <property type="evidence" value="ECO:0007669"/>
    <property type="project" value="TreeGrafter"/>
</dbReference>
<feature type="domain" description="tRNA intron endonuclease catalytic" evidence="7">
    <location>
        <begin position="273"/>
        <end position="353"/>
    </location>
</feature>
<evidence type="ECO:0000256" key="4">
    <source>
        <dbReference type="PIRNR" id="PIRNR011789"/>
    </source>
</evidence>
<dbReference type="KEGG" id="dci:113466917"/>
<dbReference type="PaxDb" id="121845-A0A3Q0IQD0"/>
<dbReference type="PANTHER" id="PTHR21227">
    <property type="entry name" value="TRNA-SPLICING ENDONUCLEASE SUBUNIT SEN2"/>
    <property type="match status" value="1"/>
</dbReference>
<evidence type="ECO:0000256" key="3">
    <source>
        <dbReference type="ARBA" id="ARBA00023239"/>
    </source>
</evidence>
<evidence type="ECO:0000313" key="8">
    <source>
        <dbReference type="Proteomes" id="UP000079169"/>
    </source>
</evidence>
<dbReference type="GO" id="GO:0000213">
    <property type="term" value="F:tRNA-intron lyase activity"/>
    <property type="evidence" value="ECO:0007669"/>
    <property type="project" value="UniProtKB-UniRule"/>
</dbReference>
<dbReference type="AlphaFoldDB" id="A0A3Q0IQD0"/>
<evidence type="ECO:0000256" key="5">
    <source>
        <dbReference type="PIRSR" id="PIRSR011789-1"/>
    </source>
</evidence>
<feature type="region of interest" description="Disordered" evidence="6">
    <location>
        <begin position="134"/>
        <end position="155"/>
    </location>
</feature>
<evidence type="ECO:0000313" key="9">
    <source>
        <dbReference type="RefSeq" id="XP_026678509.1"/>
    </source>
</evidence>
<dbReference type="Pfam" id="PF01974">
    <property type="entry name" value="tRNA_int_endo"/>
    <property type="match status" value="1"/>
</dbReference>
<dbReference type="GeneID" id="113466917"/>
<keyword evidence="2 4" id="KW-0819">tRNA processing</keyword>
<reference evidence="9" key="1">
    <citation type="submission" date="2025-08" db="UniProtKB">
        <authorList>
            <consortium name="RefSeq"/>
        </authorList>
    </citation>
    <scope>IDENTIFICATION</scope>
</reference>